<evidence type="ECO:0000256" key="1">
    <source>
        <dbReference type="ARBA" id="ARBA00023159"/>
    </source>
</evidence>
<gene>
    <name evidence="3" type="ORF">ACFOZ8_03940</name>
</gene>
<dbReference type="InterPro" id="IPR000595">
    <property type="entry name" value="cNMP-bd_dom"/>
</dbReference>
<proteinExistence type="predicted"/>
<sequence>MDVEQTFLGALREIAEIPDEEWAYLKPYIQWETLEKGHVLLRNGERCEHIYFCASGMLRMYYHTEEGGEYNKSFIKERGFFTSYSSLILSIPSYFSIQSMASSVVASFPGRILDHLFQRHSCWETVGRKLVEQLYIKKELKERQLLLYSAEDRYRMFLKEYPDLNRRIPQYHIASYLGITPVSLSRLKKMIDGPCN</sequence>
<reference evidence="4" key="1">
    <citation type="journal article" date="2019" name="Int. J. Syst. Evol. Microbiol.">
        <title>The Global Catalogue of Microorganisms (GCM) 10K type strain sequencing project: providing services to taxonomists for standard genome sequencing and annotation.</title>
        <authorList>
            <consortium name="The Broad Institute Genomics Platform"/>
            <consortium name="The Broad Institute Genome Sequencing Center for Infectious Disease"/>
            <person name="Wu L."/>
            <person name="Ma J."/>
        </authorList>
    </citation>
    <scope>NUCLEOTIDE SEQUENCE [LARGE SCALE GENOMIC DNA]</scope>
    <source>
        <strain evidence="4">IBRC-M 10987</strain>
    </source>
</reference>
<dbReference type="InterPro" id="IPR014710">
    <property type="entry name" value="RmlC-like_jellyroll"/>
</dbReference>
<evidence type="ECO:0000313" key="4">
    <source>
        <dbReference type="Proteomes" id="UP001595715"/>
    </source>
</evidence>
<name>A0ABV8JX58_9BACL</name>
<keyword evidence="1" id="KW-0010">Activator</keyword>
<keyword evidence="4" id="KW-1185">Reference proteome</keyword>
<dbReference type="CDD" id="cd00038">
    <property type="entry name" value="CAP_ED"/>
    <property type="match status" value="1"/>
</dbReference>
<dbReference type="RefSeq" id="WP_377717504.1">
    <property type="nucleotide sequence ID" value="NZ_JBHSAM010000013.1"/>
</dbReference>
<dbReference type="Proteomes" id="UP001595715">
    <property type="component" value="Unassembled WGS sequence"/>
</dbReference>
<comment type="caution">
    <text evidence="3">The sequence shown here is derived from an EMBL/GenBank/DDBJ whole genome shotgun (WGS) entry which is preliminary data.</text>
</comment>
<dbReference type="SUPFAM" id="SSF51206">
    <property type="entry name" value="cAMP-binding domain-like"/>
    <property type="match status" value="1"/>
</dbReference>
<evidence type="ECO:0000313" key="3">
    <source>
        <dbReference type="EMBL" id="MFC4098801.1"/>
    </source>
</evidence>
<organism evidence="3 4">
    <name type="scientific">Paenibacillus xanthanilyticus</name>
    <dbReference type="NCBI Taxonomy" id="1783531"/>
    <lineage>
        <taxon>Bacteria</taxon>
        <taxon>Bacillati</taxon>
        <taxon>Bacillota</taxon>
        <taxon>Bacilli</taxon>
        <taxon>Bacillales</taxon>
        <taxon>Paenibacillaceae</taxon>
        <taxon>Paenibacillus</taxon>
    </lineage>
</organism>
<protein>
    <submittedName>
        <fullName evidence="3">Crp/Fnr family transcriptional regulator</fullName>
    </submittedName>
</protein>
<accession>A0ABV8JX58</accession>
<dbReference type="Gene3D" id="2.60.120.10">
    <property type="entry name" value="Jelly Rolls"/>
    <property type="match status" value="1"/>
</dbReference>
<dbReference type="InterPro" id="IPR018490">
    <property type="entry name" value="cNMP-bd_dom_sf"/>
</dbReference>
<feature type="domain" description="Cyclic nucleotide-binding" evidence="2">
    <location>
        <begin position="32"/>
        <end position="120"/>
    </location>
</feature>
<dbReference type="Pfam" id="PF00027">
    <property type="entry name" value="cNMP_binding"/>
    <property type="match status" value="1"/>
</dbReference>
<evidence type="ECO:0000259" key="2">
    <source>
        <dbReference type="Pfam" id="PF00027"/>
    </source>
</evidence>
<dbReference type="EMBL" id="JBHSAM010000013">
    <property type="protein sequence ID" value="MFC4098801.1"/>
    <property type="molecule type" value="Genomic_DNA"/>
</dbReference>